<dbReference type="CDD" id="cd03356">
    <property type="entry name" value="LbH_G1P_AT_C_like"/>
    <property type="match status" value="1"/>
</dbReference>
<name>A0AAW0ELM7_9TRYP</name>
<evidence type="ECO:0000256" key="3">
    <source>
        <dbReference type="ARBA" id="ARBA00022490"/>
    </source>
</evidence>
<evidence type="ECO:0000259" key="12">
    <source>
        <dbReference type="Pfam" id="PF25087"/>
    </source>
</evidence>
<dbReference type="Gene3D" id="2.160.10.10">
    <property type="entry name" value="Hexapeptide repeat proteins"/>
    <property type="match status" value="1"/>
</dbReference>
<evidence type="ECO:0000256" key="8">
    <source>
        <dbReference type="ARBA" id="ARBA00045373"/>
    </source>
</evidence>
<dbReference type="GO" id="GO:0005085">
    <property type="term" value="F:guanyl-nucleotide exchange factor activity"/>
    <property type="evidence" value="ECO:0007669"/>
    <property type="project" value="TreeGrafter"/>
</dbReference>
<keyword evidence="13" id="KW-0808">Transferase</keyword>
<keyword evidence="3" id="KW-0963">Cytoplasm</keyword>
<evidence type="ECO:0000256" key="4">
    <source>
        <dbReference type="ARBA" id="ARBA00022540"/>
    </source>
</evidence>
<dbReference type="InterPro" id="IPR011004">
    <property type="entry name" value="Trimer_LpxA-like_sf"/>
</dbReference>
<reference evidence="13 14" key="1">
    <citation type="journal article" date="2021" name="MBio">
        <title>A New Model Trypanosomatid, Novymonas esmeraldas: Genomic Perception of Its 'Candidatus Pandoraea novymonadis' Endosymbiont.</title>
        <authorList>
            <person name="Zakharova A."/>
            <person name="Saura A."/>
            <person name="Butenko A."/>
            <person name="Podesvova L."/>
            <person name="Warmusova S."/>
            <person name="Kostygov A.Y."/>
            <person name="Nenarokova A."/>
            <person name="Lukes J."/>
            <person name="Opperdoes F.R."/>
            <person name="Yurchenko V."/>
        </authorList>
    </citation>
    <scope>NUCLEOTIDE SEQUENCE [LARGE SCALE GENOMIC DNA]</scope>
    <source>
        <strain evidence="13 14">E262AT.01</strain>
    </source>
</reference>
<dbReference type="GO" id="GO:0002183">
    <property type="term" value="P:cytoplasmic translational initiation"/>
    <property type="evidence" value="ECO:0007669"/>
    <property type="project" value="TreeGrafter"/>
</dbReference>
<dbReference type="EMBL" id="JAECZO010000046">
    <property type="protein sequence ID" value="KAK7195008.1"/>
    <property type="molecule type" value="Genomic_DNA"/>
</dbReference>
<proteinExistence type="inferred from homology"/>
<evidence type="ECO:0000256" key="5">
    <source>
        <dbReference type="ARBA" id="ARBA00022917"/>
    </source>
</evidence>
<feature type="domain" description="Mannose-1-phosphate guanyltransferase C-terminal" evidence="12">
    <location>
        <begin position="616"/>
        <end position="679"/>
    </location>
</feature>
<evidence type="ECO:0000259" key="11">
    <source>
        <dbReference type="Pfam" id="PF00483"/>
    </source>
</evidence>
<comment type="similarity">
    <text evidence="2">Belongs to the eIF-2B gamma/epsilon subunits family.</text>
</comment>
<dbReference type="InterPro" id="IPR056729">
    <property type="entry name" value="GMPPB_C"/>
</dbReference>
<protein>
    <recommendedName>
        <fullName evidence="6">Translation initiation factor eIF2B subunit gamma</fullName>
    </recommendedName>
    <alternativeName>
        <fullName evidence="7">eIF2B GDP-GTP exchange factor subunit gamma</fullName>
    </alternativeName>
</protein>
<dbReference type="SUPFAM" id="SSF51161">
    <property type="entry name" value="Trimeric LpxA-like enzymes"/>
    <property type="match status" value="1"/>
</dbReference>
<accession>A0AAW0ELM7</accession>
<evidence type="ECO:0000256" key="7">
    <source>
        <dbReference type="ARBA" id="ARBA00044229"/>
    </source>
</evidence>
<keyword evidence="5" id="KW-0648">Protein biosynthesis</keyword>
<dbReference type="GO" id="GO:0005829">
    <property type="term" value="C:cytosol"/>
    <property type="evidence" value="ECO:0007669"/>
    <property type="project" value="UniProtKB-SubCell"/>
</dbReference>
<feature type="compositionally biased region" description="Basic residues" evidence="10">
    <location>
        <begin position="175"/>
        <end position="186"/>
    </location>
</feature>
<comment type="subcellular location">
    <subcellularLocation>
        <location evidence="1">Cytoplasm</location>
        <location evidence="1">Cytosol</location>
    </subcellularLocation>
</comment>
<dbReference type="GO" id="GO:0003743">
    <property type="term" value="F:translation initiation factor activity"/>
    <property type="evidence" value="ECO:0007669"/>
    <property type="project" value="UniProtKB-KW"/>
</dbReference>
<dbReference type="InterPro" id="IPR005835">
    <property type="entry name" value="NTP_transferase_dom"/>
</dbReference>
<dbReference type="Gene3D" id="3.90.550.10">
    <property type="entry name" value="Spore Coat Polysaccharide Biosynthesis Protein SpsA, Chain A"/>
    <property type="match status" value="1"/>
</dbReference>
<keyword evidence="4" id="KW-0396">Initiation factor</keyword>
<feature type="region of interest" description="Disordered" evidence="10">
    <location>
        <begin position="258"/>
        <end position="283"/>
    </location>
</feature>
<evidence type="ECO:0000256" key="2">
    <source>
        <dbReference type="ARBA" id="ARBA00007878"/>
    </source>
</evidence>
<dbReference type="InterPro" id="IPR029044">
    <property type="entry name" value="Nucleotide-diphossugar_trans"/>
</dbReference>
<dbReference type="InterPro" id="IPR051960">
    <property type="entry name" value="eIF2B_gamma"/>
</dbReference>
<dbReference type="Proteomes" id="UP001430356">
    <property type="component" value="Unassembled WGS sequence"/>
</dbReference>
<feature type="compositionally biased region" description="Low complexity" evidence="10">
    <location>
        <begin position="314"/>
        <end position="329"/>
    </location>
</feature>
<sequence>MASDTAASCLLDVVVLAGGDSQKLTPLCAEEPKTMLRLCNRPLIWYCLAPWIEAGFRAFFLCVNEDYATLRTYLSRAFDGIDFHFIFVPSNVGDHASTTCDAVRAYLKYKEALRHGEQDTIVEVPGGAADREDSTTAFDNSTTAASGGGGGSSIRSPHTASLSEPLPHRGTTSGARHHHHHHHHHGSGGGGGGSGRDPLELERISSAGLPRDAVLLSCDTVLVDVDLADFVERHYASLASATVMLYRPLRRRTVATAGAAAAAGAPRKGKGGGGGASAPAEPSPTPYTHALCCAAYEEEDALASMALGATTAHSASAASHSRRVPGGLPARPPPAVPGAGGRSPCDTRHPATGEPARVHHRRLHYLNAMDGRPEVRITMAFAARRPDLTFAADVVDAHVYLLHRWVLEFAAESAGLADVSVRKDILPLLARSQHTTINASEKVFVTPAEKLKVTLPSHWLGDGAGISARSLSAARGPVLPEEVDSLRVFATIYEEDPDLACRIHRMNTRDSYHALHHDIISAKCFQLRLEEQPRGTGGGAAAVRASLPSLLPHGGAVAAPDHGDSGRSVPSAGAMALAALVPDNPITVREKIGDQQVYIVGSFVDSVPPPNVFVTRSVIGAHVTLSPGARITDSVLMGNVEIGANAVVARSVIGTGAVVNAGCRLVGTIVAPRCVVEENATDSIIE</sequence>
<feature type="domain" description="Nucleotidyl transferase" evidence="11">
    <location>
        <begin position="14"/>
        <end position="112"/>
    </location>
</feature>
<dbReference type="GO" id="GO:0016740">
    <property type="term" value="F:transferase activity"/>
    <property type="evidence" value="ECO:0007669"/>
    <property type="project" value="UniProtKB-KW"/>
</dbReference>
<dbReference type="Pfam" id="PF00483">
    <property type="entry name" value="NTP_transferase"/>
    <property type="match status" value="1"/>
</dbReference>
<comment type="subunit">
    <text evidence="9">Component of the translation initiation factor 2B (eIF2B) complex which is a heterodecamer of two sets of five different subunits: alpha, beta, gamma, delta and epsilon. Subunits alpha, beta and delta comprise a regulatory subcomplex and subunits epsilon and gamma comprise a catalytic subcomplex. Within the complex, the hexameric regulatory complex resides at the center, with the two heterodimeric catalytic subcomplexes bound on opposite sides.</text>
</comment>
<evidence type="ECO:0000256" key="10">
    <source>
        <dbReference type="SAM" id="MobiDB-lite"/>
    </source>
</evidence>
<dbReference type="GO" id="GO:0005851">
    <property type="term" value="C:eukaryotic translation initiation factor 2B complex"/>
    <property type="evidence" value="ECO:0007669"/>
    <property type="project" value="TreeGrafter"/>
</dbReference>
<dbReference type="PANTHER" id="PTHR45989">
    <property type="entry name" value="TRANSLATION INITIATION FACTOR EIF-2B SUBUNIT GAMMA"/>
    <property type="match status" value="1"/>
</dbReference>
<organism evidence="13 14">
    <name type="scientific">Novymonas esmeraldas</name>
    <dbReference type="NCBI Taxonomy" id="1808958"/>
    <lineage>
        <taxon>Eukaryota</taxon>
        <taxon>Discoba</taxon>
        <taxon>Euglenozoa</taxon>
        <taxon>Kinetoplastea</taxon>
        <taxon>Metakinetoplastina</taxon>
        <taxon>Trypanosomatida</taxon>
        <taxon>Trypanosomatidae</taxon>
        <taxon>Novymonas</taxon>
    </lineage>
</organism>
<dbReference type="AlphaFoldDB" id="A0AAW0ELM7"/>
<feature type="region of interest" description="Disordered" evidence="10">
    <location>
        <begin position="120"/>
        <end position="200"/>
    </location>
</feature>
<evidence type="ECO:0000256" key="9">
    <source>
        <dbReference type="ARBA" id="ARBA00046432"/>
    </source>
</evidence>
<evidence type="ECO:0000313" key="13">
    <source>
        <dbReference type="EMBL" id="KAK7195008.1"/>
    </source>
</evidence>
<evidence type="ECO:0000256" key="6">
    <source>
        <dbReference type="ARBA" id="ARBA00044196"/>
    </source>
</evidence>
<comment type="caution">
    <text evidence="13">The sequence shown here is derived from an EMBL/GenBank/DDBJ whole genome shotgun (WGS) entry which is preliminary data.</text>
</comment>
<dbReference type="SUPFAM" id="SSF53448">
    <property type="entry name" value="Nucleotide-diphospho-sugar transferases"/>
    <property type="match status" value="1"/>
</dbReference>
<feature type="region of interest" description="Disordered" evidence="10">
    <location>
        <begin position="314"/>
        <end position="356"/>
    </location>
</feature>
<keyword evidence="14" id="KW-1185">Reference proteome</keyword>
<comment type="function">
    <text evidence="8">Acts as a component of the translation initiation factor 2B (eIF2B) complex, which catalyzes the exchange of GDP for GTP on the eukaryotic initiation factor 2 (eIF2) complex gamma subunit. Its guanine nucleotide exchange factor activity is repressed when bound to eIF2 complex phosphorylated on the alpha subunit, thereby limiting the amount of methionyl-initiator methionine tRNA available to the ribosome and consequently global translation is repressed.</text>
</comment>
<evidence type="ECO:0000313" key="14">
    <source>
        <dbReference type="Proteomes" id="UP001430356"/>
    </source>
</evidence>
<gene>
    <name evidence="13" type="ORF">NESM_000423500</name>
</gene>
<dbReference type="Pfam" id="PF25087">
    <property type="entry name" value="GMPPB_C"/>
    <property type="match status" value="1"/>
</dbReference>
<dbReference type="PANTHER" id="PTHR45989:SF1">
    <property type="entry name" value="TRANSLATION INITIATION FACTOR EIF-2B SUBUNIT GAMMA"/>
    <property type="match status" value="1"/>
</dbReference>
<evidence type="ECO:0000256" key="1">
    <source>
        <dbReference type="ARBA" id="ARBA00004514"/>
    </source>
</evidence>